<dbReference type="Proteomes" id="UP001221898">
    <property type="component" value="Unassembled WGS sequence"/>
</dbReference>
<accession>A0AAD7WX48</accession>
<feature type="region of interest" description="Disordered" evidence="1">
    <location>
        <begin position="251"/>
        <end position="298"/>
    </location>
</feature>
<organism evidence="2 3">
    <name type="scientific">Aldrovandia affinis</name>
    <dbReference type="NCBI Taxonomy" id="143900"/>
    <lineage>
        <taxon>Eukaryota</taxon>
        <taxon>Metazoa</taxon>
        <taxon>Chordata</taxon>
        <taxon>Craniata</taxon>
        <taxon>Vertebrata</taxon>
        <taxon>Euteleostomi</taxon>
        <taxon>Actinopterygii</taxon>
        <taxon>Neopterygii</taxon>
        <taxon>Teleostei</taxon>
        <taxon>Notacanthiformes</taxon>
        <taxon>Halosauridae</taxon>
        <taxon>Aldrovandia</taxon>
    </lineage>
</organism>
<evidence type="ECO:0000313" key="2">
    <source>
        <dbReference type="EMBL" id="KAJ8412856.1"/>
    </source>
</evidence>
<name>A0AAD7WX48_9TELE</name>
<gene>
    <name evidence="2" type="ORF">AAFF_G00104380</name>
</gene>
<feature type="compositionally biased region" description="Basic and acidic residues" evidence="1">
    <location>
        <begin position="25"/>
        <end position="39"/>
    </location>
</feature>
<proteinExistence type="predicted"/>
<sequence>MVSKKKVKSEYSSPALEEQQESEEYLVKKQKGEGTKRGGPETSAPVPSGKEILKSCLVTKKARLSFEDEGGALHQMSEDGCKASQLTAESYDSQDLFITQKTFLSAESSSDESVSLVSLEPRDERCSGAHLQASQQLLAKPTADKATQTHDFFSSLALSTSFRFRKLYQKRACGEQALDLSLPKGLRGEPSSVPAALQFKQEPEEAGCEATLNPRLMSAVSNEQKSTLALAKAGVARLKGQTQLNESFFFRKKGAQEPPRPQSPLLDVGVTKSKMPQLKLTMKARRPYDLKSWSHSKH</sequence>
<keyword evidence="3" id="KW-1185">Reference proteome</keyword>
<feature type="region of interest" description="Disordered" evidence="1">
    <location>
        <begin position="1"/>
        <end position="50"/>
    </location>
</feature>
<comment type="caution">
    <text evidence="2">The sequence shown here is derived from an EMBL/GenBank/DDBJ whole genome shotgun (WGS) entry which is preliminary data.</text>
</comment>
<dbReference type="EMBL" id="JAINUG010000017">
    <property type="protein sequence ID" value="KAJ8412856.1"/>
    <property type="molecule type" value="Genomic_DNA"/>
</dbReference>
<reference evidence="2" key="1">
    <citation type="journal article" date="2023" name="Science">
        <title>Genome structures resolve the early diversification of teleost fishes.</title>
        <authorList>
            <person name="Parey E."/>
            <person name="Louis A."/>
            <person name="Montfort J."/>
            <person name="Bouchez O."/>
            <person name="Roques C."/>
            <person name="Iampietro C."/>
            <person name="Lluch J."/>
            <person name="Castinel A."/>
            <person name="Donnadieu C."/>
            <person name="Desvignes T."/>
            <person name="Floi Bucao C."/>
            <person name="Jouanno E."/>
            <person name="Wen M."/>
            <person name="Mejri S."/>
            <person name="Dirks R."/>
            <person name="Jansen H."/>
            <person name="Henkel C."/>
            <person name="Chen W.J."/>
            <person name="Zahm M."/>
            <person name="Cabau C."/>
            <person name="Klopp C."/>
            <person name="Thompson A.W."/>
            <person name="Robinson-Rechavi M."/>
            <person name="Braasch I."/>
            <person name="Lecointre G."/>
            <person name="Bobe J."/>
            <person name="Postlethwait J.H."/>
            <person name="Berthelot C."/>
            <person name="Roest Crollius H."/>
            <person name="Guiguen Y."/>
        </authorList>
    </citation>
    <scope>NUCLEOTIDE SEQUENCE</scope>
    <source>
        <strain evidence="2">NC1722</strain>
    </source>
</reference>
<evidence type="ECO:0000313" key="3">
    <source>
        <dbReference type="Proteomes" id="UP001221898"/>
    </source>
</evidence>
<dbReference type="AlphaFoldDB" id="A0AAD7WX48"/>
<protein>
    <submittedName>
        <fullName evidence="2">Uncharacterized protein</fullName>
    </submittedName>
</protein>
<evidence type="ECO:0000256" key="1">
    <source>
        <dbReference type="SAM" id="MobiDB-lite"/>
    </source>
</evidence>